<dbReference type="SUPFAM" id="SSF53098">
    <property type="entry name" value="Ribonuclease H-like"/>
    <property type="match status" value="1"/>
</dbReference>
<dbReference type="GO" id="GO:0046983">
    <property type="term" value="F:protein dimerization activity"/>
    <property type="evidence" value="ECO:0007669"/>
    <property type="project" value="InterPro"/>
</dbReference>
<dbReference type="Proteomes" id="UP001107558">
    <property type="component" value="Chromosome 2"/>
</dbReference>
<sequence>MFSSDNVRQSASSLANIHNIESLSLSTQSNSLYDQLQSSLNILNTLSNSKCINEADLYKSDFYHHEKFDRKSPRLQFLLNALFSIPATSSTVERNFSMSNNVVSKQINRDLRC</sequence>
<proteinExistence type="predicted"/>
<feature type="domain" description="HAT C-terminal dimerisation" evidence="1">
    <location>
        <begin position="67"/>
        <end position="111"/>
    </location>
</feature>
<dbReference type="OrthoDB" id="10023994at2759"/>
<protein>
    <recommendedName>
        <fullName evidence="1">HAT C-terminal dimerisation domain-containing protein</fullName>
    </recommendedName>
</protein>
<dbReference type="Pfam" id="PF05699">
    <property type="entry name" value="Dimer_Tnp_hAT"/>
    <property type="match status" value="1"/>
</dbReference>
<name>A0A9J6BX93_POLVA</name>
<reference evidence="2" key="1">
    <citation type="submission" date="2021-03" db="EMBL/GenBank/DDBJ databases">
        <title>Chromosome level genome of the anhydrobiotic midge Polypedilum vanderplanki.</title>
        <authorList>
            <person name="Yoshida Y."/>
            <person name="Kikawada T."/>
            <person name="Gusev O."/>
        </authorList>
    </citation>
    <scope>NUCLEOTIDE SEQUENCE</scope>
    <source>
        <strain evidence="2">NIAS01</strain>
        <tissue evidence="2">Whole body or cell culture</tissue>
    </source>
</reference>
<dbReference type="AlphaFoldDB" id="A0A9J6BX93"/>
<accession>A0A9J6BX93</accession>
<dbReference type="InterPro" id="IPR008906">
    <property type="entry name" value="HATC_C_dom"/>
</dbReference>
<dbReference type="InterPro" id="IPR012337">
    <property type="entry name" value="RNaseH-like_sf"/>
</dbReference>
<evidence type="ECO:0000259" key="1">
    <source>
        <dbReference type="Pfam" id="PF05699"/>
    </source>
</evidence>
<comment type="caution">
    <text evidence="2">The sequence shown here is derived from an EMBL/GenBank/DDBJ whole genome shotgun (WGS) entry which is preliminary data.</text>
</comment>
<evidence type="ECO:0000313" key="2">
    <source>
        <dbReference type="EMBL" id="KAG5674577.1"/>
    </source>
</evidence>
<organism evidence="2 3">
    <name type="scientific">Polypedilum vanderplanki</name>
    <name type="common">Sleeping chironomid midge</name>
    <dbReference type="NCBI Taxonomy" id="319348"/>
    <lineage>
        <taxon>Eukaryota</taxon>
        <taxon>Metazoa</taxon>
        <taxon>Ecdysozoa</taxon>
        <taxon>Arthropoda</taxon>
        <taxon>Hexapoda</taxon>
        <taxon>Insecta</taxon>
        <taxon>Pterygota</taxon>
        <taxon>Neoptera</taxon>
        <taxon>Endopterygota</taxon>
        <taxon>Diptera</taxon>
        <taxon>Nematocera</taxon>
        <taxon>Chironomoidea</taxon>
        <taxon>Chironomidae</taxon>
        <taxon>Chironominae</taxon>
        <taxon>Polypedilum</taxon>
        <taxon>Polypedilum</taxon>
    </lineage>
</organism>
<evidence type="ECO:0000313" key="3">
    <source>
        <dbReference type="Proteomes" id="UP001107558"/>
    </source>
</evidence>
<keyword evidence="3" id="KW-1185">Reference proteome</keyword>
<gene>
    <name evidence="2" type="ORF">PVAND_004531</name>
</gene>
<dbReference type="EMBL" id="JADBJN010000002">
    <property type="protein sequence ID" value="KAG5674577.1"/>
    <property type="molecule type" value="Genomic_DNA"/>
</dbReference>